<proteinExistence type="predicted"/>
<name>A0A4D4J5L0_9PSEU</name>
<keyword evidence="2" id="KW-0472">Membrane</keyword>
<dbReference type="Proteomes" id="UP000298860">
    <property type="component" value="Unassembled WGS sequence"/>
</dbReference>
<evidence type="ECO:0000256" key="3">
    <source>
        <dbReference type="SAM" id="SignalP"/>
    </source>
</evidence>
<evidence type="ECO:0000256" key="1">
    <source>
        <dbReference type="SAM" id="MobiDB-lite"/>
    </source>
</evidence>
<organism evidence="4 5">
    <name type="scientific">Gandjariella thermophila</name>
    <dbReference type="NCBI Taxonomy" id="1931992"/>
    <lineage>
        <taxon>Bacteria</taxon>
        <taxon>Bacillati</taxon>
        <taxon>Actinomycetota</taxon>
        <taxon>Actinomycetes</taxon>
        <taxon>Pseudonocardiales</taxon>
        <taxon>Pseudonocardiaceae</taxon>
        <taxon>Gandjariella</taxon>
    </lineage>
</organism>
<sequence length="527" mass="52870">MRGRPPLSMAMLAVAVLLALCAAPAAATPSTTPTPTPVNPGQAPTEAPRPPGHAVGDAGTGLSLIRALPGAVPTQSIMPGESEQLPKQPLAEIGFGLASAQANSEAALGYERAVAQAEPGGAAVEGRAPTPPGAVVQTALPDNPTPTTGGINPPSSPLDALVKVGLLNGSAQARWDERTGPCVDPIADARISMASLSALNAIPSLPSNQNLSGQLGPTPRLPDPKPLVDGLNQMSGPLSQLGGLLSGKATADATGSLLSVPDTMLAHSTVRLVDLPGSANKAVRSTSTLQVAGIRLLAGTPMEIRIDVVTPPTLTVTSTGDEKTSTVDYTAPVLRVSQGGKVLGTLDAANQKLDVPIGIPIPGPNSSQLPKLPVVGGLLPNGSPAPGNLPKIDVGVLRLQNAELDIKKAAMTQPFAGFQLSAVARLLDLQLLPTDALGLPNLPSALAQVSLGEQISRAYAPTGGVVCAAAAGGVTPGGPGGYAAPPLAYTTAAYQAVPMFLTGTAMLLAGSIIVAALPSRRPRRPTP</sequence>
<protein>
    <submittedName>
        <fullName evidence="4">Uncharacterized protein</fullName>
    </submittedName>
</protein>
<evidence type="ECO:0000313" key="4">
    <source>
        <dbReference type="EMBL" id="GDY30754.1"/>
    </source>
</evidence>
<keyword evidence="3" id="KW-0732">Signal</keyword>
<dbReference type="AlphaFoldDB" id="A0A4D4J5L0"/>
<evidence type="ECO:0000256" key="2">
    <source>
        <dbReference type="SAM" id="Phobius"/>
    </source>
</evidence>
<keyword evidence="2" id="KW-1133">Transmembrane helix</keyword>
<evidence type="ECO:0000313" key="5">
    <source>
        <dbReference type="Proteomes" id="UP000298860"/>
    </source>
</evidence>
<feature type="chain" id="PRO_5020682489" evidence="3">
    <location>
        <begin position="28"/>
        <end position="527"/>
    </location>
</feature>
<feature type="transmembrane region" description="Helical" evidence="2">
    <location>
        <begin position="496"/>
        <end position="517"/>
    </location>
</feature>
<keyword evidence="2" id="KW-0812">Transmembrane</keyword>
<keyword evidence="5" id="KW-1185">Reference proteome</keyword>
<comment type="caution">
    <text evidence="4">The sequence shown here is derived from an EMBL/GenBank/DDBJ whole genome shotgun (WGS) entry which is preliminary data.</text>
</comment>
<reference evidence="5" key="1">
    <citation type="submission" date="2019-04" db="EMBL/GenBank/DDBJ databases">
        <title>Draft genome sequence of Pseudonocardiaceae bacterium SL3-2-4.</title>
        <authorList>
            <person name="Ningsih F."/>
            <person name="Yokota A."/>
            <person name="Sakai Y."/>
            <person name="Nanatani K."/>
            <person name="Yabe S."/>
            <person name="Oetari A."/>
            <person name="Sjamsuridzal W."/>
        </authorList>
    </citation>
    <scope>NUCLEOTIDE SEQUENCE [LARGE SCALE GENOMIC DNA]</scope>
    <source>
        <strain evidence="5">SL3-2-4</strain>
    </source>
</reference>
<accession>A0A4D4J5L0</accession>
<gene>
    <name evidence="4" type="ORF">GTS_23870</name>
</gene>
<dbReference type="RefSeq" id="WP_225978323.1">
    <property type="nucleotide sequence ID" value="NZ_BJFL01000009.1"/>
</dbReference>
<feature type="region of interest" description="Disordered" evidence="1">
    <location>
        <begin position="27"/>
        <end position="59"/>
    </location>
</feature>
<feature type="signal peptide" evidence="3">
    <location>
        <begin position="1"/>
        <end position="27"/>
    </location>
</feature>
<dbReference type="EMBL" id="BJFL01000009">
    <property type="protein sequence ID" value="GDY30754.1"/>
    <property type="molecule type" value="Genomic_DNA"/>
</dbReference>